<feature type="region of interest" description="Domain IV, binds dsDNA" evidence="8">
    <location>
        <begin position="355"/>
        <end position="474"/>
    </location>
</feature>
<dbReference type="PRINTS" id="PR00051">
    <property type="entry name" value="DNAA"/>
</dbReference>
<evidence type="ECO:0000256" key="4">
    <source>
        <dbReference type="ARBA" id="ARBA00022741"/>
    </source>
</evidence>
<dbReference type="NCBIfam" id="TIGR00362">
    <property type="entry name" value="DnaA"/>
    <property type="match status" value="1"/>
</dbReference>
<accession>A0ABS7PNI2</accession>
<dbReference type="InterPro" id="IPR013317">
    <property type="entry name" value="DnaA_dom"/>
</dbReference>
<dbReference type="InterPro" id="IPR024633">
    <property type="entry name" value="DnaA_N_dom"/>
</dbReference>
<dbReference type="InterPro" id="IPR003593">
    <property type="entry name" value="AAA+_ATPase"/>
</dbReference>
<dbReference type="PANTHER" id="PTHR30050">
    <property type="entry name" value="CHROMOSOMAL REPLICATION INITIATOR PROTEIN DNAA"/>
    <property type="match status" value="1"/>
</dbReference>
<dbReference type="Pfam" id="PF00308">
    <property type="entry name" value="Bac_DnaA"/>
    <property type="match status" value="1"/>
</dbReference>
<feature type="domain" description="AAA+ ATPase" evidence="12">
    <location>
        <begin position="170"/>
        <end position="299"/>
    </location>
</feature>
<dbReference type="InterPro" id="IPR013159">
    <property type="entry name" value="DnaA_C"/>
</dbReference>
<dbReference type="InterPro" id="IPR018312">
    <property type="entry name" value="Chromosome_initiator_DnaA_CS"/>
</dbReference>
<dbReference type="Pfam" id="PF11638">
    <property type="entry name" value="DnaA_N"/>
    <property type="match status" value="1"/>
</dbReference>
<evidence type="ECO:0000256" key="7">
    <source>
        <dbReference type="ARBA" id="ARBA00023125"/>
    </source>
</evidence>
<evidence type="ECO:0000256" key="9">
    <source>
        <dbReference type="NCBIfam" id="TIGR00362"/>
    </source>
</evidence>
<evidence type="ECO:0000313" key="14">
    <source>
        <dbReference type="EMBL" id="MBY8822862.1"/>
    </source>
</evidence>
<comment type="subcellular location">
    <subcellularLocation>
        <location evidence="8">Cytoplasm</location>
    </subcellularLocation>
</comment>
<organism evidence="14 15">
    <name type="scientific">Sphingomonas colocasiae</name>
    <dbReference type="NCBI Taxonomy" id="1848973"/>
    <lineage>
        <taxon>Bacteria</taxon>
        <taxon>Pseudomonadati</taxon>
        <taxon>Pseudomonadota</taxon>
        <taxon>Alphaproteobacteria</taxon>
        <taxon>Sphingomonadales</taxon>
        <taxon>Sphingomonadaceae</taxon>
        <taxon>Sphingomonas</taxon>
    </lineage>
</organism>
<evidence type="ECO:0000313" key="15">
    <source>
        <dbReference type="Proteomes" id="UP000706039"/>
    </source>
</evidence>
<dbReference type="EMBL" id="JAINVV010000004">
    <property type="protein sequence ID" value="MBY8822862.1"/>
    <property type="molecule type" value="Genomic_DNA"/>
</dbReference>
<dbReference type="SUPFAM" id="SSF48295">
    <property type="entry name" value="TrpR-like"/>
    <property type="match status" value="1"/>
</dbReference>
<dbReference type="CDD" id="cd00009">
    <property type="entry name" value="AAA"/>
    <property type="match status" value="1"/>
</dbReference>
<dbReference type="Pfam" id="PF08299">
    <property type="entry name" value="Bac_DnaA_C"/>
    <property type="match status" value="1"/>
</dbReference>
<evidence type="ECO:0000256" key="6">
    <source>
        <dbReference type="ARBA" id="ARBA00023121"/>
    </source>
</evidence>
<dbReference type="InterPro" id="IPR038454">
    <property type="entry name" value="DnaA_N_sf"/>
</dbReference>
<dbReference type="SMART" id="SM00382">
    <property type="entry name" value="AAA"/>
    <property type="match status" value="1"/>
</dbReference>
<comment type="function">
    <text evidence="8 10">Plays an essential role in the initiation and regulation of chromosomal replication. ATP-DnaA binds to the origin of replication (oriC) to initiate formation of the DNA replication initiation complex once per cell cycle. Binds the DnaA box (a 9 base pair repeat at the origin) and separates the double-stranded (ds)DNA. Forms a right-handed helical filament on oriC DNA; dsDNA binds to the exterior of the filament while single-stranded (ss)DNA is stabiized in the filament's interior. The ATP-DnaA-oriC complex binds and stabilizes one strand of the AT-rich DNA unwinding element (DUE), permitting loading of DNA polymerase. After initiation quickly degrades to an ADP-DnaA complex that is not apt for DNA replication. Binds acidic phospholipids.</text>
</comment>
<dbReference type="HAMAP" id="MF_00377">
    <property type="entry name" value="DnaA_bact"/>
    <property type="match status" value="1"/>
</dbReference>
<dbReference type="CDD" id="cd06571">
    <property type="entry name" value="Bac_DnaA_C"/>
    <property type="match status" value="1"/>
</dbReference>
<dbReference type="InterPro" id="IPR020591">
    <property type="entry name" value="Chromosome_initiator_DnaA-like"/>
</dbReference>
<comment type="caution">
    <text evidence="8">Lacks conserved residue(s) required for the propagation of feature annotation.</text>
</comment>
<protein>
    <recommendedName>
        <fullName evidence="8 9">Chromosomal replication initiator protein DnaA</fullName>
    </recommendedName>
</protein>
<keyword evidence="2 8" id="KW-0963">Cytoplasm</keyword>
<evidence type="ECO:0000256" key="8">
    <source>
        <dbReference type="HAMAP-Rule" id="MF_00377"/>
    </source>
</evidence>
<comment type="caution">
    <text evidence="14">The sequence shown here is derived from an EMBL/GenBank/DDBJ whole genome shotgun (WGS) entry which is preliminary data.</text>
</comment>
<dbReference type="Proteomes" id="UP000706039">
    <property type="component" value="Unassembled WGS sequence"/>
</dbReference>
<comment type="domain">
    <text evidence="8">Domain I is involved in oligomerization and binding regulators, domain II is flexibile and of varying length in different bacteria, domain III forms the AAA+ region, while domain IV binds dsDNA.</text>
</comment>
<evidence type="ECO:0000256" key="11">
    <source>
        <dbReference type="RuleBase" id="RU004227"/>
    </source>
</evidence>
<dbReference type="PANTHER" id="PTHR30050:SF2">
    <property type="entry name" value="CHROMOSOMAL REPLICATION INITIATOR PROTEIN DNAA"/>
    <property type="match status" value="1"/>
</dbReference>
<name>A0ABS7PNI2_9SPHN</name>
<feature type="region of interest" description="Domain I, interacts with DnaA modulators" evidence="8">
    <location>
        <begin position="1"/>
        <end position="125"/>
    </location>
</feature>
<comment type="subunit">
    <text evidence="8">Oligomerizes as a right-handed, spiral filament on DNA at oriC.</text>
</comment>
<dbReference type="SMART" id="SM00760">
    <property type="entry name" value="Bac_DnaA_C"/>
    <property type="match status" value="1"/>
</dbReference>
<feature type="binding site" evidence="8">
    <location>
        <position position="181"/>
    </location>
    <ligand>
        <name>ATP</name>
        <dbReference type="ChEBI" id="CHEBI:30616"/>
    </ligand>
</feature>
<dbReference type="InterPro" id="IPR010921">
    <property type="entry name" value="Trp_repressor/repl_initiator"/>
</dbReference>
<keyword evidence="15" id="KW-1185">Reference proteome</keyword>
<evidence type="ECO:0000256" key="5">
    <source>
        <dbReference type="ARBA" id="ARBA00022840"/>
    </source>
</evidence>
<evidence type="ECO:0000259" key="12">
    <source>
        <dbReference type="SMART" id="SM00382"/>
    </source>
</evidence>
<dbReference type="Gene3D" id="1.10.8.60">
    <property type="match status" value="1"/>
</dbReference>
<keyword evidence="3 8" id="KW-0235">DNA replication</keyword>
<proteinExistence type="inferred from homology"/>
<sequence length="474" mass="51720">MKGEGSSIMALGGDGLAVEGTTLAQAWEAVRTGLRRDCGARTFDHWLKPIGLGRFRAADATVELVLPSAFMARWVESHFSERLALAWRAANCGVRAVEIVAGEGESRAVYAAPVEVPADEAPVAAEAAGAAPASGSLLDPRFTFDTFVAGEANALAANAARMLGEGGAVLFNPLFIHGGTGQGKTHLMHAIGHAFRSHNPQANILYMSAEKFMVEFVSAMRAKDTLGFKARLRSADLLMIDDIQFIAGKGSTQEEFLHTVNEIMTSGRRLVIGADRSPQALEGVEGRILSRLSMGLVADIKPADHALRLAILQRKAATVQGVTIPEDVIEMLAHRIASNIREMEGALNRVVAYGQLNCRPIDIEFAQEVLADVLQASQRRVTIDEIQRRVCAHFNIRQNDMVSARRARAVARPRQIAMYLAKRMTPRSLPEIGRKFGGRDHTTVIYAVRQIEKLRESDIDIDKDVRSLIRELES</sequence>
<evidence type="ECO:0000256" key="10">
    <source>
        <dbReference type="RuleBase" id="RU000577"/>
    </source>
</evidence>
<evidence type="ECO:0000256" key="2">
    <source>
        <dbReference type="ARBA" id="ARBA00022490"/>
    </source>
</evidence>
<dbReference type="Gene3D" id="3.40.50.300">
    <property type="entry name" value="P-loop containing nucleotide triphosphate hydrolases"/>
    <property type="match status" value="1"/>
</dbReference>
<evidence type="ECO:0000259" key="13">
    <source>
        <dbReference type="SMART" id="SM00760"/>
    </source>
</evidence>
<evidence type="ECO:0000256" key="3">
    <source>
        <dbReference type="ARBA" id="ARBA00022705"/>
    </source>
</evidence>
<keyword evidence="6 8" id="KW-0446">Lipid-binding</keyword>
<feature type="binding site" evidence="8">
    <location>
        <position position="184"/>
    </location>
    <ligand>
        <name>ATP</name>
        <dbReference type="ChEBI" id="CHEBI:30616"/>
    </ligand>
</feature>
<evidence type="ECO:0000256" key="1">
    <source>
        <dbReference type="ARBA" id="ARBA00006583"/>
    </source>
</evidence>
<dbReference type="SUPFAM" id="SSF52540">
    <property type="entry name" value="P-loop containing nucleoside triphosphate hydrolases"/>
    <property type="match status" value="1"/>
</dbReference>
<keyword evidence="5 8" id="KW-0067">ATP-binding</keyword>
<dbReference type="InterPro" id="IPR027417">
    <property type="entry name" value="P-loop_NTPase"/>
</dbReference>
<gene>
    <name evidence="8 14" type="primary">dnaA</name>
    <name evidence="14" type="ORF">K7G82_11195</name>
</gene>
<dbReference type="Gene3D" id="3.30.300.180">
    <property type="match status" value="1"/>
</dbReference>
<comment type="similarity">
    <text evidence="1 8 11">Belongs to the DnaA family.</text>
</comment>
<reference evidence="14 15" key="1">
    <citation type="submission" date="2021-08" db="EMBL/GenBank/DDBJ databases">
        <authorList>
            <person name="Tuo L."/>
        </authorList>
    </citation>
    <scope>NUCLEOTIDE SEQUENCE [LARGE SCALE GENOMIC DNA]</scope>
    <source>
        <strain evidence="14 15">JCM 31229</strain>
    </source>
</reference>
<dbReference type="Gene3D" id="1.10.1750.10">
    <property type="match status" value="1"/>
</dbReference>
<keyword evidence="4 8" id="KW-0547">Nucleotide-binding</keyword>
<dbReference type="InterPro" id="IPR001957">
    <property type="entry name" value="Chromosome_initiator_DnaA"/>
</dbReference>
<feature type="binding site" evidence="8">
    <location>
        <position position="183"/>
    </location>
    <ligand>
        <name>ATP</name>
        <dbReference type="ChEBI" id="CHEBI:30616"/>
    </ligand>
</feature>
<feature type="binding site" evidence="8">
    <location>
        <position position="185"/>
    </location>
    <ligand>
        <name>ATP</name>
        <dbReference type="ChEBI" id="CHEBI:30616"/>
    </ligand>
</feature>
<feature type="domain" description="Chromosomal replication initiator DnaA C-terminal" evidence="13">
    <location>
        <begin position="382"/>
        <end position="451"/>
    </location>
</feature>
<keyword evidence="7 8" id="KW-0238">DNA-binding</keyword>
<dbReference type="PROSITE" id="PS01008">
    <property type="entry name" value="DNAA"/>
    <property type="match status" value="1"/>
</dbReference>